<evidence type="ECO:0000259" key="1">
    <source>
        <dbReference type="PROSITE" id="PS50110"/>
    </source>
</evidence>
<dbReference type="InterPro" id="IPR011006">
    <property type="entry name" value="CheY-like_superfamily"/>
</dbReference>
<dbReference type="InterPro" id="IPR001789">
    <property type="entry name" value="Sig_transdc_resp-reg_receiver"/>
</dbReference>
<comment type="caution">
    <text evidence="3">The sequence shown here is derived from an EMBL/GenBank/DDBJ whole genome shotgun (WGS) entry which is preliminary data.</text>
</comment>
<organism evidence="3">
    <name type="scientific">hydrocarbon metagenome</name>
    <dbReference type="NCBI Taxonomy" id="938273"/>
    <lineage>
        <taxon>unclassified sequences</taxon>
        <taxon>metagenomes</taxon>
        <taxon>ecological metagenomes</taxon>
    </lineage>
</organism>
<dbReference type="EMBL" id="LNQE01001856">
    <property type="protein sequence ID" value="KUG04190.1"/>
    <property type="molecule type" value="Genomic_DNA"/>
</dbReference>
<gene>
    <name evidence="3" type="ORF">ASZ90_018410</name>
</gene>
<evidence type="ECO:0000313" key="3">
    <source>
        <dbReference type="EMBL" id="KUG04190.1"/>
    </source>
</evidence>
<proteinExistence type="predicted"/>
<dbReference type="PIRSF" id="PIRSF036382">
    <property type="entry name" value="RR_antiterm"/>
    <property type="match status" value="1"/>
</dbReference>
<dbReference type="GO" id="GO:0003723">
    <property type="term" value="F:RNA binding"/>
    <property type="evidence" value="ECO:0007669"/>
    <property type="project" value="InterPro"/>
</dbReference>
<dbReference type="InterPro" id="IPR036388">
    <property type="entry name" value="WH-like_DNA-bd_sf"/>
</dbReference>
<feature type="domain" description="Response regulatory" evidence="1">
    <location>
        <begin position="4"/>
        <end position="112"/>
    </location>
</feature>
<dbReference type="Pfam" id="PF03861">
    <property type="entry name" value="ANTAR"/>
    <property type="match status" value="1"/>
</dbReference>
<accession>A0A0W8E6B5</accession>
<dbReference type="GO" id="GO:0000160">
    <property type="term" value="P:phosphorelay signal transduction system"/>
    <property type="evidence" value="ECO:0007669"/>
    <property type="project" value="InterPro"/>
</dbReference>
<sequence length="188" mass="21046">MGGKILVASSAAAERKLISEILRRAGHTVSAETADIAHTLRRTRSLFPDLVIIDNGLDGTRGLKAAEIIAGDQLAAVLLLVDSDIFPQARNYHYLIRPANHNSLVPAVEAALYYWRRESGLREQIRKLEDTLETRKLTDKAKGLLIDKMNMSEHESHRFIQKEAMKRSITLRQVAVEIIEKLGPSKNN</sequence>
<name>A0A0W8E6B5_9ZZZZ</name>
<dbReference type="SUPFAM" id="SSF52172">
    <property type="entry name" value="CheY-like"/>
    <property type="match status" value="1"/>
</dbReference>
<dbReference type="AlphaFoldDB" id="A0A0W8E6B5"/>
<reference evidence="3" key="1">
    <citation type="journal article" date="2015" name="Proc. Natl. Acad. Sci. U.S.A.">
        <title>Networks of energetic and metabolic interactions define dynamics in microbial communities.</title>
        <authorList>
            <person name="Embree M."/>
            <person name="Liu J.K."/>
            <person name="Al-Bassam M.M."/>
            <person name="Zengler K."/>
        </authorList>
    </citation>
    <scope>NUCLEOTIDE SEQUENCE</scope>
</reference>
<dbReference type="Gene3D" id="3.40.50.2300">
    <property type="match status" value="1"/>
</dbReference>
<dbReference type="InterPro" id="IPR008327">
    <property type="entry name" value="Sig_transdc_resp-reg_antiterm"/>
</dbReference>
<dbReference type="SMART" id="SM01012">
    <property type="entry name" value="ANTAR"/>
    <property type="match status" value="1"/>
</dbReference>
<dbReference type="PROSITE" id="PS50921">
    <property type="entry name" value="ANTAR"/>
    <property type="match status" value="1"/>
</dbReference>
<feature type="domain" description="ANTAR" evidence="2">
    <location>
        <begin position="118"/>
        <end position="179"/>
    </location>
</feature>
<dbReference type="Gene3D" id="1.10.10.10">
    <property type="entry name" value="Winged helix-like DNA-binding domain superfamily/Winged helix DNA-binding domain"/>
    <property type="match status" value="1"/>
</dbReference>
<dbReference type="InterPro" id="IPR005561">
    <property type="entry name" value="ANTAR"/>
</dbReference>
<protein>
    <submittedName>
        <fullName evidence="3">Response regulator</fullName>
    </submittedName>
</protein>
<dbReference type="PROSITE" id="PS50110">
    <property type="entry name" value="RESPONSE_REGULATORY"/>
    <property type="match status" value="1"/>
</dbReference>
<evidence type="ECO:0000259" key="2">
    <source>
        <dbReference type="PROSITE" id="PS50921"/>
    </source>
</evidence>